<proteinExistence type="predicted"/>
<dbReference type="GO" id="GO:0005886">
    <property type="term" value="C:plasma membrane"/>
    <property type="evidence" value="ECO:0007669"/>
    <property type="project" value="TreeGrafter"/>
</dbReference>
<sequence>MVHIYKYYGQSNQQKEIVTLRLSSNQEMIDVCKVEFDDDVEQKSKNKPTYDQDSNTTIHSNVICDGCDMSPIKGDRYRCLFCPDIDFCQSCKSASRTNYETNHQYNHPLLCIKDSSEYSESFYLQNRTDIDHTNIQCNSCFIKPIIGIRYQCNCGINLCEKCEFTGLHDQSHQRTKITNPI</sequence>
<feature type="domain" description="ZZ-type" evidence="9">
    <location>
        <begin position="59"/>
        <end position="117"/>
    </location>
</feature>
<dbReference type="PANTHER" id="PTHR12268:SF14">
    <property type="entry name" value="DYSTROPHIN-1"/>
    <property type="match status" value="1"/>
</dbReference>
<dbReference type="PROSITE" id="PS50135">
    <property type="entry name" value="ZF_ZZ_2"/>
    <property type="match status" value="1"/>
</dbReference>
<keyword evidence="2" id="KW-0963">Cytoplasm</keyword>
<keyword evidence="4 8" id="KW-0863">Zinc-finger</keyword>
<dbReference type="SMART" id="SM00291">
    <property type="entry name" value="ZnF_ZZ"/>
    <property type="match status" value="2"/>
</dbReference>
<accession>A0A819UZL1</accession>
<comment type="caution">
    <text evidence="11">The sequence shown here is derived from an EMBL/GenBank/DDBJ whole genome shotgun (WGS) entry which is preliminary data.</text>
</comment>
<dbReference type="Pfam" id="PF00569">
    <property type="entry name" value="ZZ"/>
    <property type="match status" value="1"/>
</dbReference>
<dbReference type="InterPro" id="IPR043145">
    <property type="entry name" value="Znf_ZZ_sf"/>
</dbReference>
<evidence type="ECO:0000259" key="9">
    <source>
        <dbReference type="PROSITE" id="PS50135"/>
    </source>
</evidence>
<dbReference type="SUPFAM" id="SSF57850">
    <property type="entry name" value="RING/U-box"/>
    <property type="match status" value="2"/>
</dbReference>
<evidence type="ECO:0000256" key="6">
    <source>
        <dbReference type="ARBA" id="ARBA00022837"/>
    </source>
</evidence>
<protein>
    <recommendedName>
        <fullName evidence="9">ZZ-type domain-containing protein</fullName>
    </recommendedName>
</protein>
<dbReference type="InterPro" id="IPR000433">
    <property type="entry name" value="Znf_ZZ"/>
</dbReference>
<dbReference type="AlphaFoldDB" id="A0A819UZL1"/>
<dbReference type="InterPro" id="IPR050774">
    <property type="entry name" value="KCMF1/Dystrophin"/>
</dbReference>
<evidence type="ECO:0000256" key="3">
    <source>
        <dbReference type="ARBA" id="ARBA00022723"/>
    </source>
</evidence>
<evidence type="ECO:0000313" key="12">
    <source>
        <dbReference type="Proteomes" id="UP000663874"/>
    </source>
</evidence>
<dbReference type="Gene3D" id="3.30.60.90">
    <property type="match status" value="2"/>
</dbReference>
<evidence type="ECO:0000256" key="7">
    <source>
        <dbReference type="ARBA" id="ARBA00023212"/>
    </source>
</evidence>
<dbReference type="GO" id="GO:0008270">
    <property type="term" value="F:zinc ion binding"/>
    <property type="evidence" value="ECO:0007669"/>
    <property type="project" value="UniProtKB-KW"/>
</dbReference>
<evidence type="ECO:0000256" key="1">
    <source>
        <dbReference type="ARBA" id="ARBA00004245"/>
    </source>
</evidence>
<reference evidence="11" key="1">
    <citation type="submission" date="2021-02" db="EMBL/GenBank/DDBJ databases">
        <authorList>
            <person name="Nowell W R."/>
        </authorList>
    </citation>
    <scope>NUCLEOTIDE SEQUENCE</scope>
</reference>
<dbReference type="EMBL" id="CAJOBE010009967">
    <property type="protein sequence ID" value="CAF4096977.1"/>
    <property type="molecule type" value="Genomic_DNA"/>
</dbReference>
<keyword evidence="3" id="KW-0479">Metal-binding</keyword>
<dbReference type="EMBL" id="CAJOAX010009655">
    <property type="protein sequence ID" value="CAF4060428.1"/>
    <property type="molecule type" value="Genomic_DNA"/>
</dbReference>
<gene>
    <name evidence="11" type="ORF">FNK824_LOCUS31203</name>
    <name evidence="10" type="ORF">OTI717_LOCUS32117</name>
</gene>
<evidence type="ECO:0000256" key="8">
    <source>
        <dbReference type="PROSITE-ProRule" id="PRU00228"/>
    </source>
</evidence>
<comment type="subcellular location">
    <subcellularLocation>
        <location evidence="1">Cytoplasm</location>
        <location evidence="1">Cytoskeleton</location>
    </subcellularLocation>
</comment>
<dbReference type="Proteomes" id="UP000663823">
    <property type="component" value="Unassembled WGS sequence"/>
</dbReference>
<keyword evidence="7" id="KW-0206">Cytoskeleton</keyword>
<dbReference type="Proteomes" id="UP000663874">
    <property type="component" value="Unassembled WGS sequence"/>
</dbReference>
<organism evidence="11 12">
    <name type="scientific">Rotaria sordida</name>
    <dbReference type="NCBI Taxonomy" id="392033"/>
    <lineage>
        <taxon>Eukaryota</taxon>
        <taxon>Metazoa</taxon>
        <taxon>Spiralia</taxon>
        <taxon>Gnathifera</taxon>
        <taxon>Rotifera</taxon>
        <taxon>Eurotatoria</taxon>
        <taxon>Bdelloidea</taxon>
        <taxon>Philodinida</taxon>
        <taxon>Philodinidae</taxon>
        <taxon>Rotaria</taxon>
    </lineage>
</organism>
<evidence type="ECO:0000313" key="10">
    <source>
        <dbReference type="EMBL" id="CAF4060428.1"/>
    </source>
</evidence>
<dbReference type="PROSITE" id="PS01357">
    <property type="entry name" value="ZF_ZZ_1"/>
    <property type="match status" value="1"/>
</dbReference>
<keyword evidence="5" id="KW-0862">Zinc</keyword>
<keyword evidence="6" id="KW-0106">Calcium</keyword>
<name>A0A819UZL1_9BILA</name>
<evidence type="ECO:0000256" key="2">
    <source>
        <dbReference type="ARBA" id="ARBA00022490"/>
    </source>
</evidence>
<evidence type="ECO:0000256" key="5">
    <source>
        <dbReference type="ARBA" id="ARBA00022833"/>
    </source>
</evidence>
<evidence type="ECO:0000256" key="4">
    <source>
        <dbReference type="ARBA" id="ARBA00022771"/>
    </source>
</evidence>
<dbReference type="PANTHER" id="PTHR12268">
    <property type="entry name" value="E3 UBIQUITIN-PROTEIN LIGASE KCMF1"/>
    <property type="match status" value="1"/>
</dbReference>
<evidence type="ECO:0000313" key="11">
    <source>
        <dbReference type="EMBL" id="CAF4096977.1"/>
    </source>
</evidence>